<feature type="region of interest" description="Disordered" evidence="1">
    <location>
        <begin position="39"/>
        <end position="61"/>
    </location>
</feature>
<feature type="compositionally biased region" description="Polar residues" evidence="1">
    <location>
        <begin position="39"/>
        <end position="48"/>
    </location>
</feature>
<sequence length="159" mass="17435">MISPRSYSFVSRNTGILLKTGFAAMLMVWLMSLPSFAQQEPTSPSPASGNAAGPNTAGSVDLETAREIQGMSLWDRKNELLGEVDDVVLDKATSKLRFVVIAQGGFLGIGRKDVAINWGELDYDPRARLLRTRKLTADDLEAREPYEGDSNGISIDDWQ</sequence>
<dbReference type="EMBL" id="JAAQPH010000002">
    <property type="protein sequence ID" value="NIA67496.1"/>
    <property type="molecule type" value="Genomic_DNA"/>
</dbReference>
<comment type="caution">
    <text evidence="4">The sequence shown here is derived from an EMBL/GenBank/DDBJ whole genome shotgun (WGS) entry which is preliminary data.</text>
</comment>
<protein>
    <submittedName>
        <fullName evidence="4">PRC-barrel domain containing protein</fullName>
    </submittedName>
</protein>
<dbReference type="InterPro" id="IPR011033">
    <property type="entry name" value="PRC_barrel-like_sf"/>
</dbReference>
<dbReference type="InterPro" id="IPR027275">
    <property type="entry name" value="PRC-brl_dom"/>
</dbReference>
<keyword evidence="5" id="KW-1185">Reference proteome</keyword>
<dbReference type="PANTHER" id="PTHR36505:SF1">
    <property type="entry name" value="BLR1072 PROTEIN"/>
    <property type="match status" value="1"/>
</dbReference>
<reference evidence="4" key="1">
    <citation type="submission" date="2020-03" db="EMBL/GenBank/DDBJ databases">
        <title>Genome of Pelagibius litoralis DSM 21314T.</title>
        <authorList>
            <person name="Wang G."/>
        </authorList>
    </citation>
    <scope>NUCLEOTIDE SEQUENCE</scope>
    <source>
        <strain evidence="4">DSM 21314</strain>
    </source>
</reference>
<dbReference type="RefSeq" id="WP_167221123.1">
    <property type="nucleotide sequence ID" value="NZ_JAAQPH010000002.1"/>
</dbReference>
<feature type="signal peptide" evidence="2">
    <location>
        <begin position="1"/>
        <end position="37"/>
    </location>
</feature>
<dbReference type="PANTHER" id="PTHR36505">
    <property type="entry name" value="BLR1072 PROTEIN"/>
    <property type="match status" value="1"/>
</dbReference>
<evidence type="ECO:0000259" key="3">
    <source>
        <dbReference type="Pfam" id="PF05239"/>
    </source>
</evidence>
<evidence type="ECO:0000313" key="4">
    <source>
        <dbReference type="EMBL" id="NIA67496.1"/>
    </source>
</evidence>
<dbReference type="Proteomes" id="UP000761264">
    <property type="component" value="Unassembled WGS sequence"/>
</dbReference>
<keyword evidence="2" id="KW-0732">Signal</keyword>
<dbReference type="Pfam" id="PF05239">
    <property type="entry name" value="PRC"/>
    <property type="match status" value="1"/>
</dbReference>
<evidence type="ECO:0000256" key="2">
    <source>
        <dbReference type="SAM" id="SignalP"/>
    </source>
</evidence>
<gene>
    <name evidence="4" type="ORF">HBA54_02720</name>
</gene>
<dbReference type="SUPFAM" id="SSF50346">
    <property type="entry name" value="PRC-barrel domain"/>
    <property type="match status" value="1"/>
</dbReference>
<dbReference type="Gene3D" id="2.30.30.240">
    <property type="entry name" value="PRC-barrel domain"/>
    <property type="match status" value="1"/>
</dbReference>
<evidence type="ECO:0000256" key="1">
    <source>
        <dbReference type="SAM" id="MobiDB-lite"/>
    </source>
</evidence>
<dbReference type="AlphaFoldDB" id="A0A967C517"/>
<name>A0A967C517_9PROT</name>
<feature type="chain" id="PRO_5036729306" evidence="2">
    <location>
        <begin position="38"/>
        <end position="159"/>
    </location>
</feature>
<feature type="domain" description="PRC-barrel" evidence="3">
    <location>
        <begin position="64"/>
        <end position="124"/>
    </location>
</feature>
<proteinExistence type="predicted"/>
<accession>A0A967C517</accession>
<organism evidence="4 5">
    <name type="scientific">Pelagibius litoralis</name>
    <dbReference type="NCBI Taxonomy" id="374515"/>
    <lineage>
        <taxon>Bacteria</taxon>
        <taxon>Pseudomonadati</taxon>
        <taxon>Pseudomonadota</taxon>
        <taxon>Alphaproteobacteria</taxon>
        <taxon>Rhodospirillales</taxon>
        <taxon>Rhodovibrionaceae</taxon>
        <taxon>Pelagibius</taxon>
    </lineage>
</organism>
<evidence type="ECO:0000313" key="5">
    <source>
        <dbReference type="Proteomes" id="UP000761264"/>
    </source>
</evidence>